<sequence length="144" mass="14559">MTEKQSCLSDHLACVRDCGLVVTARTAAVPAITATVRAVTGGQVRGGVRVDSGDWCGLTVGEAGDQPSYLGEGHVSVPPATAADPGSHPGRSSVSRSGRTPSMRKPQVGRKSPAGVLGLAQGCVWVSGPMVLGRCVDSVGSYGD</sequence>
<feature type="region of interest" description="Disordered" evidence="1">
    <location>
        <begin position="65"/>
        <end position="113"/>
    </location>
</feature>
<dbReference type="KEGG" id="sco:SCO0225"/>
<dbReference type="EMBL" id="AL939104">
    <property type="protein sequence ID" value="CAB53265.1"/>
    <property type="molecule type" value="Genomic_DNA"/>
</dbReference>
<evidence type="ECO:0000313" key="2">
    <source>
        <dbReference type="EMBL" id="CAB53265.1"/>
    </source>
</evidence>
<dbReference type="HOGENOM" id="CLU_1795333_0_0_11"/>
<dbReference type="PIR" id="T37140">
    <property type="entry name" value="T37140"/>
</dbReference>
<organism evidence="2 3">
    <name type="scientific">Streptomyces coelicolor (strain ATCC BAA-471 / A3(2) / M145)</name>
    <dbReference type="NCBI Taxonomy" id="100226"/>
    <lineage>
        <taxon>Bacteria</taxon>
        <taxon>Bacillati</taxon>
        <taxon>Actinomycetota</taxon>
        <taxon>Actinomycetes</taxon>
        <taxon>Kitasatosporales</taxon>
        <taxon>Streptomycetaceae</taxon>
        <taxon>Streptomyces</taxon>
        <taxon>Streptomyces albidoflavus group</taxon>
    </lineage>
</organism>
<protein>
    <submittedName>
        <fullName evidence="2">Uncharacterized protein</fullName>
    </submittedName>
</protein>
<evidence type="ECO:0000313" key="3">
    <source>
        <dbReference type="Proteomes" id="UP000001973"/>
    </source>
</evidence>
<evidence type="ECO:0000256" key="1">
    <source>
        <dbReference type="SAM" id="MobiDB-lite"/>
    </source>
</evidence>
<accession>Q9S1R6</accession>
<keyword evidence="3" id="KW-1185">Reference proteome</keyword>
<dbReference type="AlphaFoldDB" id="Q9S1R6"/>
<dbReference type="PaxDb" id="100226-SCO0225"/>
<feature type="compositionally biased region" description="Polar residues" evidence="1">
    <location>
        <begin position="90"/>
        <end position="100"/>
    </location>
</feature>
<gene>
    <name evidence="2" type="ordered locus">SCO0225</name>
    <name evidence="2" type="ORF">SCJ9A.04c</name>
</gene>
<reference evidence="2 3" key="2">
    <citation type="journal article" date="2002" name="Nature">
        <title>Complete genome sequence of the model actinomycete Streptomyces coelicolor A3(2).</title>
        <authorList>
            <person name="Bentley S.D."/>
            <person name="Chater K.F."/>
            <person name="Cerdeno-Tarraga A.M."/>
            <person name="Challis G.L."/>
            <person name="Thomson N.R."/>
            <person name="James K.D."/>
            <person name="Harris D.E."/>
            <person name="Quail M.A."/>
            <person name="Kieser H."/>
            <person name="Harper D."/>
            <person name="Bateman A."/>
            <person name="Brown S."/>
            <person name="Chandra G."/>
            <person name="Chen C.W."/>
            <person name="Collins M."/>
            <person name="Cronin A."/>
            <person name="Fraser A."/>
            <person name="Goble A."/>
            <person name="Hidalgo J."/>
            <person name="Hornsby T."/>
            <person name="Howarth S."/>
            <person name="Huang C.H."/>
            <person name="Kieser T."/>
            <person name="Larke L."/>
            <person name="Murphy L."/>
            <person name="Oliver K."/>
            <person name="O'Neil S."/>
            <person name="Rabbinowitsch E."/>
            <person name="Rajandream M.A."/>
            <person name="Rutherford K."/>
            <person name="Rutter S."/>
            <person name="Seeger K."/>
            <person name="Saunders D."/>
            <person name="Sharp S."/>
            <person name="Squares R."/>
            <person name="Squares S."/>
            <person name="Taylor K."/>
            <person name="Warren T."/>
            <person name="Wietzorrek A."/>
            <person name="Woodward J."/>
            <person name="Barrell B.G."/>
            <person name="Parkhill J."/>
            <person name="Hopwood D.A."/>
        </authorList>
    </citation>
    <scope>NUCLEOTIDE SEQUENCE [LARGE SCALE GENOMIC DNA]</scope>
    <source>
        <strain evidence="3">ATCC BAA-471 / A3(2) / M145</strain>
    </source>
</reference>
<proteinExistence type="predicted"/>
<name>Q9S1R6_STRCO</name>
<dbReference type="Proteomes" id="UP000001973">
    <property type="component" value="Chromosome"/>
</dbReference>
<reference evidence="2 3" key="1">
    <citation type="journal article" date="1996" name="Mol. Microbiol.">
        <title>A set of ordered cosmids and a detailed genetic and physical map for the 8 Mb Streptomyces coelicolor A3(2) chromosome.</title>
        <authorList>
            <person name="Redenbach M."/>
            <person name="Kieser H.M."/>
            <person name="Denapaite D."/>
            <person name="Eichner A."/>
            <person name="Cullum J."/>
            <person name="Kinashi H."/>
            <person name="Hopwood D.A."/>
        </authorList>
    </citation>
    <scope>NUCLEOTIDE SEQUENCE [LARGE SCALE GENOMIC DNA]</scope>
    <source>
        <strain evidence="3">ATCC BAA-471 / A3(2) / M145</strain>
    </source>
</reference>
<dbReference type="EMBL" id="AL645882">
    <property type="protein sequence ID" value="CAB53265.1"/>
    <property type="molecule type" value="Genomic_DNA"/>
</dbReference>
<dbReference type="InParanoid" id="Q9S1R6"/>
<dbReference type="STRING" id="100226.gene:17757809"/>